<evidence type="ECO:0000313" key="2">
    <source>
        <dbReference type="EMBL" id="GBP66821.1"/>
    </source>
</evidence>
<name>A0A4C1XSF3_EUMVA</name>
<dbReference type="AlphaFoldDB" id="A0A4C1XSF3"/>
<dbReference type="EMBL" id="BGZK01000968">
    <property type="protein sequence ID" value="GBP66821.1"/>
    <property type="molecule type" value="Genomic_DNA"/>
</dbReference>
<evidence type="ECO:0000256" key="1">
    <source>
        <dbReference type="SAM" id="MobiDB-lite"/>
    </source>
</evidence>
<sequence length="97" mass="10928">MIPFYSVSATLVLLHDSPLCRVVEIPHLVLPITNTLLLEPHSDGSRGCSTRGEERGTQNLRAKISIESRSEEAHREARGRRRPADGRRGRGGRWCER</sequence>
<organism evidence="2 3">
    <name type="scientific">Eumeta variegata</name>
    <name type="common">Bagworm moth</name>
    <name type="synonym">Eumeta japonica</name>
    <dbReference type="NCBI Taxonomy" id="151549"/>
    <lineage>
        <taxon>Eukaryota</taxon>
        <taxon>Metazoa</taxon>
        <taxon>Ecdysozoa</taxon>
        <taxon>Arthropoda</taxon>
        <taxon>Hexapoda</taxon>
        <taxon>Insecta</taxon>
        <taxon>Pterygota</taxon>
        <taxon>Neoptera</taxon>
        <taxon>Endopterygota</taxon>
        <taxon>Lepidoptera</taxon>
        <taxon>Glossata</taxon>
        <taxon>Ditrysia</taxon>
        <taxon>Tineoidea</taxon>
        <taxon>Psychidae</taxon>
        <taxon>Oiketicinae</taxon>
        <taxon>Eumeta</taxon>
    </lineage>
</organism>
<dbReference type="Proteomes" id="UP000299102">
    <property type="component" value="Unassembled WGS sequence"/>
</dbReference>
<proteinExistence type="predicted"/>
<keyword evidence="3" id="KW-1185">Reference proteome</keyword>
<feature type="compositionally biased region" description="Basic and acidic residues" evidence="1">
    <location>
        <begin position="64"/>
        <end position="97"/>
    </location>
</feature>
<feature type="region of interest" description="Disordered" evidence="1">
    <location>
        <begin position="41"/>
        <end position="97"/>
    </location>
</feature>
<accession>A0A4C1XSF3</accession>
<protein>
    <submittedName>
        <fullName evidence="2">Uncharacterized protein</fullName>
    </submittedName>
</protein>
<reference evidence="2 3" key="1">
    <citation type="journal article" date="2019" name="Commun. Biol.">
        <title>The bagworm genome reveals a unique fibroin gene that provides high tensile strength.</title>
        <authorList>
            <person name="Kono N."/>
            <person name="Nakamura H."/>
            <person name="Ohtoshi R."/>
            <person name="Tomita M."/>
            <person name="Numata K."/>
            <person name="Arakawa K."/>
        </authorList>
    </citation>
    <scope>NUCLEOTIDE SEQUENCE [LARGE SCALE GENOMIC DNA]</scope>
</reference>
<evidence type="ECO:0000313" key="3">
    <source>
        <dbReference type="Proteomes" id="UP000299102"/>
    </source>
</evidence>
<gene>
    <name evidence="2" type="ORF">EVAR_59518_1</name>
</gene>
<comment type="caution">
    <text evidence="2">The sequence shown here is derived from an EMBL/GenBank/DDBJ whole genome shotgun (WGS) entry which is preliminary data.</text>
</comment>